<organism evidence="10 11">
    <name type="scientific">Falsibacillus pallidus</name>
    <dbReference type="NCBI Taxonomy" id="493781"/>
    <lineage>
        <taxon>Bacteria</taxon>
        <taxon>Bacillati</taxon>
        <taxon>Bacillota</taxon>
        <taxon>Bacilli</taxon>
        <taxon>Bacillales</taxon>
        <taxon>Bacillaceae</taxon>
        <taxon>Falsibacillus</taxon>
    </lineage>
</organism>
<evidence type="ECO:0000313" key="10">
    <source>
        <dbReference type="EMBL" id="RDI45667.1"/>
    </source>
</evidence>
<reference evidence="10 11" key="1">
    <citation type="submission" date="2018-07" db="EMBL/GenBank/DDBJ databases">
        <title>Genomic Encyclopedia of Type Strains, Phase IV (KMG-IV): sequencing the most valuable type-strain genomes for metagenomic binning, comparative biology and taxonomic classification.</title>
        <authorList>
            <person name="Goeker M."/>
        </authorList>
    </citation>
    <scope>NUCLEOTIDE SEQUENCE [LARGE SCALE GENOMIC DNA]</scope>
    <source>
        <strain evidence="10 11">DSM 25281</strain>
    </source>
</reference>
<feature type="domain" description="YetF C-terminal" evidence="8">
    <location>
        <begin position="81"/>
        <end position="216"/>
    </location>
</feature>
<dbReference type="Pfam" id="PF20730">
    <property type="entry name" value="YetF_N"/>
    <property type="match status" value="1"/>
</dbReference>
<evidence type="ECO:0000256" key="7">
    <source>
        <dbReference type="SAM" id="Phobius"/>
    </source>
</evidence>
<keyword evidence="5 7" id="KW-1133">Transmembrane helix</keyword>
<protein>
    <submittedName>
        <fullName evidence="10">Uncharacterized membrane protein YcaP (DUF421 family)</fullName>
    </submittedName>
</protein>
<evidence type="ECO:0000256" key="4">
    <source>
        <dbReference type="ARBA" id="ARBA00022692"/>
    </source>
</evidence>
<feature type="transmembrane region" description="Helical" evidence="7">
    <location>
        <begin position="6"/>
        <end position="25"/>
    </location>
</feature>
<evidence type="ECO:0000259" key="8">
    <source>
        <dbReference type="Pfam" id="PF04239"/>
    </source>
</evidence>
<comment type="similarity">
    <text evidence="2">Belongs to the UPF0702 family.</text>
</comment>
<feature type="transmembrane region" description="Helical" evidence="7">
    <location>
        <begin position="32"/>
        <end position="52"/>
    </location>
</feature>
<dbReference type="EMBL" id="QQAY01000002">
    <property type="protein sequence ID" value="RDI45667.1"/>
    <property type="molecule type" value="Genomic_DNA"/>
</dbReference>
<dbReference type="InterPro" id="IPR007353">
    <property type="entry name" value="DUF421"/>
</dbReference>
<evidence type="ECO:0000313" key="11">
    <source>
        <dbReference type="Proteomes" id="UP000255326"/>
    </source>
</evidence>
<evidence type="ECO:0000259" key="9">
    <source>
        <dbReference type="Pfam" id="PF20730"/>
    </source>
</evidence>
<proteinExistence type="inferred from homology"/>
<dbReference type="GO" id="GO:0005886">
    <property type="term" value="C:plasma membrane"/>
    <property type="evidence" value="ECO:0007669"/>
    <property type="project" value="UniProtKB-SubCell"/>
</dbReference>
<keyword evidence="11" id="KW-1185">Reference proteome</keyword>
<comment type="caution">
    <text evidence="10">The sequence shown here is derived from an EMBL/GenBank/DDBJ whole genome shotgun (WGS) entry which is preliminary data.</text>
</comment>
<dbReference type="PANTHER" id="PTHR34582">
    <property type="entry name" value="UPF0702 TRANSMEMBRANE PROTEIN YCAP"/>
    <property type="match status" value="1"/>
</dbReference>
<evidence type="ECO:0000256" key="6">
    <source>
        <dbReference type="ARBA" id="ARBA00023136"/>
    </source>
</evidence>
<dbReference type="Proteomes" id="UP000255326">
    <property type="component" value="Unassembled WGS sequence"/>
</dbReference>
<dbReference type="Gene3D" id="3.30.240.20">
    <property type="entry name" value="bsu07140 like domains"/>
    <property type="match status" value="2"/>
</dbReference>
<dbReference type="RefSeq" id="WP_245948376.1">
    <property type="nucleotide sequence ID" value="NZ_QQAY01000002.1"/>
</dbReference>
<keyword evidence="4 7" id="KW-0812">Transmembrane</keyword>
<dbReference type="InterPro" id="IPR048454">
    <property type="entry name" value="YetF_N"/>
</dbReference>
<evidence type="ECO:0000256" key="2">
    <source>
        <dbReference type="ARBA" id="ARBA00006448"/>
    </source>
</evidence>
<comment type="subcellular location">
    <subcellularLocation>
        <location evidence="1">Cell membrane</location>
        <topology evidence="1">Multi-pass membrane protein</topology>
    </subcellularLocation>
</comment>
<sequence>MDAAGMTVRILCSFFVLILLTRIMGRKEISQMTFFNFVSAIVIGTLGGALITDSSLSLGMGLLSIVGWSVLTIIIGYVDIKSKGVRNVVNGEPVVLIKDGNIFESALKRCRLDIDSLQVLLRKKDVFALNDVETAIFEMDGSLSVKKKSGKEPLTKADAGVFQSKTSQHPVAMQLIENGRIIFTNLEKLNASEIWLLAQLRKRGISAVEEVFYAELEPDGSVYIDKFADK</sequence>
<feature type="transmembrane region" description="Helical" evidence="7">
    <location>
        <begin position="58"/>
        <end position="78"/>
    </location>
</feature>
<dbReference type="InterPro" id="IPR023090">
    <property type="entry name" value="UPF0702_alpha/beta_dom_sf"/>
</dbReference>
<evidence type="ECO:0000256" key="5">
    <source>
        <dbReference type="ARBA" id="ARBA00022989"/>
    </source>
</evidence>
<feature type="domain" description="YetF-like N-terminal transmembrane" evidence="9">
    <location>
        <begin position="6"/>
        <end position="78"/>
    </location>
</feature>
<evidence type="ECO:0000256" key="3">
    <source>
        <dbReference type="ARBA" id="ARBA00022475"/>
    </source>
</evidence>
<keyword evidence="6 7" id="KW-0472">Membrane</keyword>
<accession>A0A370GPQ8</accession>
<dbReference type="Pfam" id="PF04239">
    <property type="entry name" value="DUF421"/>
    <property type="match status" value="1"/>
</dbReference>
<dbReference type="PANTHER" id="PTHR34582:SF7">
    <property type="entry name" value="UPF0702 TRANSMEMBRANE PROTEIN YDFS"/>
    <property type="match status" value="1"/>
</dbReference>
<keyword evidence="3" id="KW-1003">Cell membrane</keyword>
<name>A0A370GPQ8_9BACI</name>
<gene>
    <name evidence="10" type="ORF">DFR59_102299</name>
</gene>
<dbReference type="AlphaFoldDB" id="A0A370GPQ8"/>
<evidence type="ECO:0000256" key="1">
    <source>
        <dbReference type="ARBA" id="ARBA00004651"/>
    </source>
</evidence>